<feature type="domain" description="Gram-positive cocci surface proteins LPxTG" evidence="7">
    <location>
        <begin position="96"/>
        <end position="134"/>
    </location>
</feature>
<feature type="non-terminal residue" evidence="8">
    <location>
        <position position="1"/>
    </location>
</feature>
<dbReference type="Proteomes" id="UP001280897">
    <property type="component" value="Unassembled WGS sequence"/>
</dbReference>
<evidence type="ECO:0000256" key="4">
    <source>
        <dbReference type="ARBA" id="ARBA00023088"/>
    </source>
</evidence>
<keyword evidence="6" id="KW-0812">Transmembrane</keyword>
<evidence type="ECO:0000259" key="7">
    <source>
        <dbReference type="PROSITE" id="PS50847"/>
    </source>
</evidence>
<keyword evidence="2" id="KW-0964">Secreted</keyword>
<keyword evidence="1" id="KW-0134">Cell wall</keyword>
<evidence type="ECO:0000256" key="5">
    <source>
        <dbReference type="SAM" id="MobiDB-lite"/>
    </source>
</evidence>
<dbReference type="PROSITE" id="PS50847">
    <property type="entry name" value="GRAM_POS_ANCHORING"/>
    <property type="match status" value="1"/>
</dbReference>
<feature type="compositionally biased region" description="Basic and acidic residues" evidence="5">
    <location>
        <begin position="1"/>
        <end position="14"/>
    </location>
</feature>
<reference evidence="8" key="2">
    <citation type="submission" date="2023-10" db="EMBL/GenBank/DDBJ databases">
        <authorList>
            <person name="Khurajog B."/>
        </authorList>
    </citation>
    <scope>NUCLEOTIDE SEQUENCE</scope>
    <source>
        <strain evidence="8">BF9</strain>
    </source>
</reference>
<keyword evidence="6" id="KW-1133">Transmembrane helix</keyword>
<sequence length="134" mass="13943">AVDNGKKDINDKHVPGTSVKPTAEGEKTPMTTAQGSILPRTGDKSESLTLTDTVNSSSNQPGNPSQPSNATNNGVINTSTNTGSKVNNGAVNSPELPQTGENNSQSQTMSFIGILLAMFGSLLGFLGIKKRRND</sequence>
<protein>
    <submittedName>
        <fullName evidence="8">LPXTG cell wall anchor domain-containing protein</fullName>
    </submittedName>
</protein>
<reference evidence="8" key="1">
    <citation type="journal article" date="2023" name="PeerJ">
        <title>Selection and evaluation of lactic acid bacteria from chicken feces in Thailand as potential probiotics.</title>
        <authorList>
            <person name="Khurajog B."/>
            <person name="Disastra Y."/>
            <person name="Lawwyne L.D."/>
            <person name="Sirichokchatchawan W."/>
            <person name="Niyomtham W."/>
            <person name="Yindee J."/>
            <person name="Hampson D.J."/>
            <person name="Prapasarakul N."/>
        </authorList>
    </citation>
    <scope>NUCLEOTIDE SEQUENCE</scope>
    <source>
        <strain evidence="8">BF9</strain>
    </source>
</reference>
<accession>A0AAW8YKY3</accession>
<dbReference type="Pfam" id="PF00746">
    <property type="entry name" value="Gram_pos_anchor"/>
    <property type="match status" value="1"/>
</dbReference>
<keyword evidence="6" id="KW-0472">Membrane</keyword>
<keyword evidence="3" id="KW-0732">Signal</keyword>
<feature type="transmembrane region" description="Helical" evidence="6">
    <location>
        <begin position="109"/>
        <end position="128"/>
    </location>
</feature>
<dbReference type="NCBIfam" id="TIGR01167">
    <property type="entry name" value="LPXTG_anchor"/>
    <property type="match status" value="1"/>
</dbReference>
<keyword evidence="4" id="KW-0572">Peptidoglycan-anchor</keyword>
<dbReference type="RefSeq" id="WP_317072712.1">
    <property type="nucleotide sequence ID" value="NZ_JAWJAV010000024.1"/>
</dbReference>
<feature type="compositionally biased region" description="Low complexity" evidence="5">
    <location>
        <begin position="55"/>
        <end position="69"/>
    </location>
</feature>
<evidence type="ECO:0000313" key="9">
    <source>
        <dbReference type="Proteomes" id="UP001280897"/>
    </source>
</evidence>
<gene>
    <name evidence="8" type="ORF">R0G89_11095</name>
</gene>
<evidence type="ECO:0000313" key="8">
    <source>
        <dbReference type="EMBL" id="MDV2622229.1"/>
    </source>
</evidence>
<dbReference type="EMBL" id="JAWJAV010000024">
    <property type="protein sequence ID" value="MDV2622229.1"/>
    <property type="molecule type" value="Genomic_DNA"/>
</dbReference>
<name>A0AAW8YKY3_PEDAC</name>
<evidence type="ECO:0000256" key="1">
    <source>
        <dbReference type="ARBA" id="ARBA00022512"/>
    </source>
</evidence>
<feature type="compositionally biased region" description="Polar residues" evidence="5">
    <location>
        <begin position="70"/>
        <end position="105"/>
    </location>
</feature>
<feature type="region of interest" description="Disordered" evidence="5">
    <location>
        <begin position="1"/>
        <end position="105"/>
    </location>
</feature>
<evidence type="ECO:0000256" key="3">
    <source>
        <dbReference type="ARBA" id="ARBA00022729"/>
    </source>
</evidence>
<proteinExistence type="predicted"/>
<evidence type="ECO:0000256" key="2">
    <source>
        <dbReference type="ARBA" id="ARBA00022525"/>
    </source>
</evidence>
<organism evidence="8 9">
    <name type="scientific">Pediococcus acidilactici</name>
    <dbReference type="NCBI Taxonomy" id="1254"/>
    <lineage>
        <taxon>Bacteria</taxon>
        <taxon>Bacillati</taxon>
        <taxon>Bacillota</taxon>
        <taxon>Bacilli</taxon>
        <taxon>Lactobacillales</taxon>
        <taxon>Lactobacillaceae</taxon>
        <taxon>Pediococcus</taxon>
        <taxon>Pediococcus acidilactici group</taxon>
    </lineage>
</organism>
<dbReference type="InterPro" id="IPR019931">
    <property type="entry name" value="LPXTG_anchor"/>
</dbReference>
<comment type="caution">
    <text evidence="8">The sequence shown here is derived from an EMBL/GenBank/DDBJ whole genome shotgun (WGS) entry which is preliminary data.</text>
</comment>
<dbReference type="AlphaFoldDB" id="A0AAW8YKY3"/>
<evidence type="ECO:0000256" key="6">
    <source>
        <dbReference type="SAM" id="Phobius"/>
    </source>
</evidence>